<evidence type="ECO:0000256" key="3">
    <source>
        <dbReference type="ARBA" id="ARBA00022827"/>
    </source>
</evidence>
<evidence type="ECO:0000313" key="5">
    <source>
        <dbReference type="EMBL" id="TVY25637.1"/>
    </source>
</evidence>
<dbReference type="PANTHER" id="PTHR42877">
    <property type="entry name" value="L-ORNITHINE N(5)-MONOOXYGENASE-RELATED"/>
    <property type="match status" value="1"/>
</dbReference>
<evidence type="ECO:0000256" key="2">
    <source>
        <dbReference type="ARBA" id="ARBA00022630"/>
    </source>
</evidence>
<evidence type="ECO:0000256" key="4">
    <source>
        <dbReference type="ARBA" id="ARBA00023002"/>
    </source>
</evidence>
<dbReference type="PANTHER" id="PTHR42877:SF11">
    <property type="entry name" value="MONOOXYGENASE, PUTATIVE (AFU_ORTHOLOGUE AFUA_6G13790)-RELATED"/>
    <property type="match status" value="1"/>
</dbReference>
<reference evidence="5 6" key="1">
    <citation type="submission" date="2018-05" db="EMBL/GenBank/DDBJ databases">
        <title>Genome sequencing and assembly of the regulated plant pathogen Lachnellula willkommii and related sister species for the development of diagnostic species identification markers.</title>
        <authorList>
            <person name="Giroux E."/>
            <person name="Bilodeau G."/>
        </authorList>
    </citation>
    <scope>NUCLEOTIDE SEQUENCE [LARGE SCALE GENOMIC DNA]</scope>
    <source>
        <strain evidence="5 6">CBS 185.66</strain>
    </source>
</reference>
<dbReference type="AlphaFoldDB" id="A0A8H8QZA8"/>
<dbReference type="Pfam" id="PF00743">
    <property type="entry name" value="FMO-like"/>
    <property type="match status" value="1"/>
</dbReference>
<keyword evidence="4" id="KW-0560">Oxidoreductase</keyword>
<dbReference type="SUPFAM" id="SSF51905">
    <property type="entry name" value="FAD/NAD(P)-binding domain"/>
    <property type="match status" value="3"/>
</dbReference>
<comment type="similarity">
    <text evidence="1">Belongs to the FAD-binding monooxygenase family.</text>
</comment>
<dbReference type="EMBL" id="QGMH01000089">
    <property type="protein sequence ID" value="TVY25637.1"/>
    <property type="molecule type" value="Genomic_DNA"/>
</dbReference>
<sequence>MSTTNGFISSDTNLANDIDGGHDASNWVPVLENPLFTPRKLRVVCIGAGYSGLMLAHKIKWEQKLDDFLDLTIYEKNHDVGGTWLENVYPGVACDVPAHIYTFPFEPNPNWSKFYVGGAEILQYMKRTVDKYNLDEKVQLRSKVLEAIWDEGLAKWKIKVESTNGIIEDEADILINGSGILNKWQWPKIKGLFDFKGKLLHSAKWDPTYDCAGKRIAVIGNGSSAIQIVPTLQPIASHLVNYFRSPTWISVNYCEGFTPEGTNFDYTEEQKRRFVTHPEELFEMRKKMEAVTNGFFHGMYKDSPQQKALQDTSMKRMLKSLNNDAELAAKFIPDWQIGCRRLTPGDGYIPALLSSNASYNFNPIIKITEKGILTEDGEEEFDLIITATGFDVSFVPSFKLIGRDGKHQEDDWKHDPQAYLSVCAPHMPNYFIFNGPNCPIAHGSLLTIMSWTTDYILKWAQKIAQEDIRSVVPTGCAVNDYNLYSQEFLKRMVWTSGCRSWYKNGKTEGKPTAMYAGSGLHYKALLDNIRGEDFEIRYNSANSFRFMGNGLVERETKAEEDLAFYMSV</sequence>
<dbReference type="GO" id="GO:0050661">
    <property type="term" value="F:NADP binding"/>
    <property type="evidence" value="ECO:0007669"/>
    <property type="project" value="InterPro"/>
</dbReference>
<dbReference type="Gene3D" id="3.50.50.60">
    <property type="entry name" value="FAD/NAD(P)-binding domain"/>
    <property type="match status" value="2"/>
</dbReference>
<keyword evidence="5" id="KW-0503">Monooxygenase</keyword>
<evidence type="ECO:0000313" key="6">
    <source>
        <dbReference type="Proteomes" id="UP000431533"/>
    </source>
</evidence>
<dbReference type="OrthoDB" id="74360at2759"/>
<dbReference type="RefSeq" id="XP_031004425.1">
    <property type="nucleotide sequence ID" value="XM_031149567.1"/>
</dbReference>
<keyword evidence="3" id="KW-0274">FAD</keyword>
<dbReference type="InterPro" id="IPR051209">
    <property type="entry name" value="FAD-bind_Monooxygenase_sf"/>
</dbReference>
<proteinExistence type="inferred from homology"/>
<evidence type="ECO:0000256" key="1">
    <source>
        <dbReference type="ARBA" id="ARBA00010139"/>
    </source>
</evidence>
<dbReference type="Proteomes" id="UP000431533">
    <property type="component" value="Unassembled WGS sequence"/>
</dbReference>
<protein>
    <submittedName>
        <fullName evidence="5">Putative sterigmatocystin biosynthesis monooxygenase</fullName>
    </submittedName>
</protein>
<dbReference type="InterPro" id="IPR020946">
    <property type="entry name" value="Flavin_mOase-like"/>
</dbReference>
<keyword evidence="2" id="KW-0285">Flavoprotein</keyword>
<dbReference type="GeneID" id="41984808"/>
<dbReference type="InterPro" id="IPR036188">
    <property type="entry name" value="FAD/NAD-bd_sf"/>
</dbReference>
<keyword evidence="6" id="KW-1185">Reference proteome</keyword>
<gene>
    <name evidence="5" type="primary">stcW_12</name>
    <name evidence="5" type="ORF">LHYA1_G004610</name>
</gene>
<comment type="caution">
    <text evidence="5">The sequence shown here is derived from an EMBL/GenBank/DDBJ whole genome shotgun (WGS) entry which is preliminary data.</text>
</comment>
<organism evidence="5 6">
    <name type="scientific">Lachnellula hyalina</name>
    <dbReference type="NCBI Taxonomy" id="1316788"/>
    <lineage>
        <taxon>Eukaryota</taxon>
        <taxon>Fungi</taxon>
        <taxon>Dikarya</taxon>
        <taxon>Ascomycota</taxon>
        <taxon>Pezizomycotina</taxon>
        <taxon>Leotiomycetes</taxon>
        <taxon>Helotiales</taxon>
        <taxon>Lachnaceae</taxon>
        <taxon>Lachnellula</taxon>
    </lineage>
</organism>
<accession>A0A8H8QZA8</accession>
<dbReference type="GO" id="GO:0050660">
    <property type="term" value="F:flavin adenine dinucleotide binding"/>
    <property type="evidence" value="ECO:0007669"/>
    <property type="project" value="InterPro"/>
</dbReference>
<dbReference type="GO" id="GO:0004499">
    <property type="term" value="F:N,N-dimethylaniline monooxygenase activity"/>
    <property type="evidence" value="ECO:0007669"/>
    <property type="project" value="InterPro"/>
</dbReference>
<name>A0A8H8QZA8_9HELO</name>